<dbReference type="PANTHER" id="PTHR43081">
    <property type="entry name" value="ADENYLATE CYCLASE, TERMINAL-DIFFERENTIATION SPECIFIC-RELATED"/>
    <property type="match status" value="1"/>
</dbReference>
<name>A0ABX2CFM6_9BRAD</name>
<dbReference type="SMART" id="SM00044">
    <property type="entry name" value="CYCc"/>
    <property type="match status" value="1"/>
</dbReference>
<dbReference type="Pfam" id="PF05226">
    <property type="entry name" value="CHASE2"/>
    <property type="match status" value="1"/>
</dbReference>
<reference evidence="4" key="1">
    <citation type="submission" date="2020-05" db="EMBL/GenBank/DDBJ databases">
        <title>Nod-independent and nitrogen-fixing Bradyrhizobium aeschynomene sp. nov. isolated from nodules of Aeschynomene indica.</title>
        <authorList>
            <person name="Zhang Z."/>
        </authorList>
    </citation>
    <scope>NUCLEOTIDE SEQUENCE</scope>
    <source>
        <strain evidence="4">83012</strain>
    </source>
</reference>
<evidence type="ECO:0000313" key="5">
    <source>
        <dbReference type="Proteomes" id="UP000886476"/>
    </source>
</evidence>
<evidence type="ECO:0000313" key="4">
    <source>
        <dbReference type="EMBL" id="NPU66495.1"/>
    </source>
</evidence>
<dbReference type="Proteomes" id="UP000886476">
    <property type="component" value="Unassembled WGS sequence"/>
</dbReference>
<feature type="domain" description="Guanylate cyclase" evidence="3">
    <location>
        <begin position="476"/>
        <end position="616"/>
    </location>
</feature>
<keyword evidence="1" id="KW-1133">Transmembrane helix</keyword>
<gene>
    <name evidence="4" type="ORF">HL667_15940</name>
</gene>
<dbReference type="CDD" id="cd07302">
    <property type="entry name" value="CHD"/>
    <property type="match status" value="1"/>
</dbReference>
<organism evidence="4 5">
    <name type="scientific">Bradyrhizobium aeschynomenes</name>
    <dbReference type="NCBI Taxonomy" id="2734909"/>
    <lineage>
        <taxon>Bacteria</taxon>
        <taxon>Pseudomonadati</taxon>
        <taxon>Pseudomonadota</taxon>
        <taxon>Alphaproteobacteria</taxon>
        <taxon>Hyphomicrobiales</taxon>
        <taxon>Nitrobacteraceae</taxon>
        <taxon>Bradyrhizobium</taxon>
    </lineage>
</organism>
<dbReference type="InterPro" id="IPR050697">
    <property type="entry name" value="Adenylyl/Guanylyl_Cyclase_3/4"/>
</dbReference>
<feature type="transmembrane region" description="Helical" evidence="1">
    <location>
        <begin position="416"/>
        <end position="434"/>
    </location>
</feature>
<feature type="signal peptide" evidence="2">
    <location>
        <begin position="1"/>
        <end position="30"/>
    </location>
</feature>
<evidence type="ECO:0000256" key="1">
    <source>
        <dbReference type="SAM" id="Phobius"/>
    </source>
</evidence>
<dbReference type="Gene3D" id="3.30.70.1230">
    <property type="entry name" value="Nucleotide cyclase"/>
    <property type="match status" value="1"/>
</dbReference>
<dbReference type="SUPFAM" id="SSF55073">
    <property type="entry name" value="Nucleotide cyclase"/>
    <property type="match status" value="1"/>
</dbReference>
<evidence type="ECO:0000256" key="2">
    <source>
        <dbReference type="SAM" id="SignalP"/>
    </source>
</evidence>
<protein>
    <submittedName>
        <fullName evidence="4">Adenylate/guanylate cyclase domain-containing protein</fullName>
    </submittedName>
</protein>
<evidence type="ECO:0000259" key="3">
    <source>
        <dbReference type="PROSITE" id="PS50125"/>
    </source>
</evidence>
<keyword evidence="5" id="KW-1185">Reference proteome</keyword>
<comment type="caution">
    <text evidence="4">The sequence shown here is derived from an EMBL/GenBank/DDBJ whole genome shotgun (WGS) entry which is preliminary data.</text>
</comment>
<dbReference type="InterPro" id="IPR029787">
    <property type="entry name" value="Nucleotide_cyclase"/>
</dbReference>
<dbReference type="Pfam" id="PF00211">
    <property type="entry name" value="Guanylate_cyc"/>
    <property type="match status" value="1"/>
</dbReference>
<dbReference type="RefSeq" id="WP_172111562.1">
    <property type="nucleotide sequence ID" value="NZ_JABFDN010000004.1"/>
</dbReference>
<dbReference type="InterPro" id="IPR001054">
    <property type="entry name" value="A/G_cyclase"/>
</dbReference>
<proteinExistence type="predicted"/>
<feature type="transmembrane region" description="Helical" evidence="1">
    <location>
        <begin position="384"/>
        <end position="404"/>
    </location>
</feature>
<dbReference type="PANTHER" id="PTHR43081:SF1">
    <property type="entry name" value="ADENYLATE CYCLASE, TERMINAL-DIFFERENTIATION SPECIFIC"/>
    <property type="match status" value="1"/>
</dbReference>
<dbReference type="InterPro" id="IPR007890">
    <property type="entry name" value="CHASE2"/>
</dbReference>
<feature type="transmembrane region" description="Helical" evidence="1">
    <location>
        <begin position="357"/>
        <end position="377"/>
    </location>
</feature>
<keyword evidence="1" id="KW-0472">Membrane</keyword>
<feature type="chain" id="PRO_5046050444" evidence="2">
    <location>
        <begin position="31"/>
        <end position="744"/>
    </location>
</feature>
<dbReference type="EMBL" id="JABFDN010000004">
    <property type="protein sequence ID" value="NPU66495.1"/>
    <property type="molecule type" value="Genomic_DNA"/>
</dbReference>
<sequence>MKRLRAVPRWFARKFGYARLMCLVLLVAFAALRAADPAPMQELRLRTFDNFQAFSPRVKTMRPVTIVDIDEKSVADPKLGQWPWPRTRIAEIIEKLTRLGALVIAFDVVFAEPDRLNPAIAAETFPNLDEATREKLKALPSNDQVLADALRRSRIVLGETASNEVRADLDKTLPVTGVATIGPEADGFMESYPGLLRNVSVIEHAASGRGLFTIPPERDGIIRRVPMILQAQDITMLALSFEMLRVVSGADTLVIKADIGGIKSLRIGGFEIPTDRKGRIWVHYARSDPSIYVSAIDVLEGRVPPEKIARKLVLIGPSAIGLNDIKTTPVDPAMPGVEVHAQVLESVLTNSILSPPFWGLSAEFFGAVIFGLLVIVFAPRLGAVTLVLVGALFASVLIGLSWYAYTQHRFLIDFTYPMLSTTAIYLTLIFASFIREQQQRKEIRGWFAQYMSPVLVEQLAQSPEKLVLGGEEREMTIMFSDVRGFTSISESYKRDPQGLTTLMNRFLTPLTDAIIARKGYVDKYMGDAIMAFWNAPLDDREHHLNACTAALDMLDKIDEVNRQREQEAAHGGHVYIPLNVGIGLNTGIGVVGNMGSELKKNYSVLGDSVNLASRLEGQTKEYGFPIIVGSATAMAVKDKLAILELDFIMVKGKTEPEVIYAIAGREDVMYSERFQLLRNLTIEMLAAYRSRDWDEALAAIARGRKKDEAKELAKLFDLYEARICSYQQNPPPVDWNGAHALTSK</sequence>
<dbReference type="SMART" id="SM01080">
    <property type="entry name" value="CHASE2"/>
    <property type="match status" value="1"/>
</dbReference>
<accession>A0ABX2CFM6</accession>
<keyword evidence="2" id="KW-0732">Signal</keyword>
<dbReference type="PROSITE" id="PS50125">
    <property type="entry name" value="GUANYLATE_CYCLASE_2"/>
    <property type="match status" value="1"/>
</dbReference>
<keyword evidence="1" id="KW-0812">Transmembrane</keyword>